<feature type="non-terminal residue" evidence="2">
    <location>
        <position position="87"/>
    </location>
</feature>
<dbReference type="Gene3D" id="3.40.50.300">
    <property type="entry name" value="P-loop containing nucleotide triphosphate hydrolases"/>
    <property type="match status" value="1"/>
</dbReference>
<dbReference type="GO" id="GO:0016887">
    <property type="term" value="F:ATP hydrolysis activity"/>
    <property type="evidence" value="ECO:0007669"/>
    <property type="project" value="InterPro"/>
</dbReference>
<dbReference type="Pfam" id="PF13191">
    <property type="entry name" value="AAA_16"/>
    <property type="match status" value="1"/>
</dbReference>
<dbReference type="InterPro" id="IPR041664">
    <property type="entry name" value="AAA_16"/>
</dbReference>
<accession>X1CFE0</accession>
<evidence type="ECO:0000259" key="1">
    <source>
        <dbReference type="Pfam" id="PF13191"/>
    </source>
</evidence>
<feature type="domain" description="Orc1-like AAA ATPase" evidence="1">
    <location>
        <begin position="30"/>
        <end position="81"/>
    </location>
</feature>
<gene>
    <name evidence="2" type="ORF">S01H4_62555</name>
</gene>
<dbReference type="InterPro" id="IPR052026">
    <property type="entry name" value="ExeA_AAA_ATPase_DNA-bind"/>
</dbReference>
<name>X1CFE0_9ZZZZ</name>
<dbReference type="SUPFAM" id="SSF52540">
    <property type="entry name" value="P-loop containing nucleoside triphosphate hydrolases"/>
    <property type="match status" value="1"/>
</dbReference>
<dbReference type="EMBL" id="BART01037366">
    <property type="protein sequence ID" value="GAH07006.1"/>
    <property type="molecule type" value="Genomic_DNA"/>
</dbReference>
<organism evidence="2">
    <name type="scientific">marine sediment metagenome</name>
    <dbReference type="NCBI Taxonomy" id="412755"/>
    <lineage>
        <taxon>unclassified sequences</taxon>
        <taxon>metagenomes</taxon>
        <taxon>ecological metagenomes</taxon>
    </lineage>
</organism>
<comment type="caution">
    <text evidence="2">The sequence shown here is derived from an EMBL/GenBank/DDBJ whole genome shotgun (WGS) entry which is preliminary data.</text>
</comment>
<dbReference type="PANTHER" id="PTHR35894:SF1">
    <property type="entry name" value="PHOSPHORIBULOKINASE _ URIDINE KINASE FAMILY"/>
    <property type="match status" value="1"/>
</dbReference>
<proteinExistence type="predicted"/>
<dbReference type="InterPro" id="IPR027417">
    <property type="entry name" value="P-loop_NTPase"/>
</dbReference>
<dbReference type="PANTHER" id="PTHR35894">
    <property type="entry name" value="GENERAL SECRETION PATHWAY PROTEIN A-RELATED"/>
    <property type="match status" value="1"/>
</dbReference>
<sequence length="87" mass="9830">MYCKHFGFSQKPFDVTPDHRFLYQTPGNREALSSILYGIRERRGFVALVGEAGTGKTTLLRAALSQLDKNTRSAFVFNSDLPFLQVM</sequence>
<protein>
    <recommendedName>
        <fullName evidence="1">Orc1-like AAA ATPase domain-containing protein</fullName>
    </recommendedName>
</protein>
<evidence type="ECO:0000313" key="2">
    <source>
        <dbReference type="EMBL" id="GAH07006.1"/>
    </source>
</evidence>
<reference evidence="2" key="1">
    <citation type="journal article" date="2014" name="Front. Microbiol.">
        <title>High frequency of phylogenetically diverse reductive dehalogenase-homologous genes in deep subseafloor sedimentary metagenomes.</title>
        <authorList>
            <person name="Kawai M."/>
            <person name="Futagami T."/>
            <person name="Toyoda A."/>
            <person name="Takaki Y."/>
            <person name="Nishi S."/>
            <person name="Hori S."/>
            <person name="Arai W."/>
            <person name="Tsubouchi T."/>
            <person name="Morono Y."/>
            <person name="Uchiyama I."/>
            <person name="Ito T."/>
            <person name="Fujiyama A."/>
            <person name="Inagaki F."/>
            <person name="Takami H."/>
        </authorList>
    </citation>
    <scope>NUCLEOTIDE SEQUENCE</scope>
    <source>
        <strain evidence="2">Expedition CK06-06</strain>
    </source>
</reference>
<dbReference type="AlphaFoldDB" id="X1CFE0"/>